<dbReference type="GO" id="GO:0008839">
    <property type="term" value="F:4-hydroxy-tetrahydrodipicolinate reductase"/>
    <property type="evidence" value="ECO:0007669"/>
    <property type="project" value="UniProtKB-UniRule"/>
</dbReference>
<dbReference type="EC" id="1.17.1.8" evidence="9 12"/>
<evidence type="ECO:0000256" key="11">
    <source>
        <dbReference type="ARBA" id="ARBA00049396"/>
    </source>
</evidence>
<feature type="domain" description="Dihydrodipicolinate reductase C-terminal" evidence="14">
    <location>
        <begin position="106"/>
        <end position="237"/>
    </location>
</feature>
<dbReference type="Gene3D" id="3.40.50.720">
    <property type="entry name" value="NAD(P)-binding Rossmann-like Domain"/>
    <property type="match status" value="1"/>
</dbReference>
<evidence type="ECO:0000256" key="5">
    <source>
        <dbReference type="ARBA" id="ARBA00023002"/>
    </source>
</evidence>
<evidence type="ECO:0000256" key="2">
    <source>
        <dbReference type="ARBA" id="ARBA00022605"/>
    </source>
</evidence>
<evidence type="ECO:0000256" key="7">
    <source>
        <dbReference type="ARBA" id="ARBA00023154"/>
    </source>
</evidence>
<evidence type="ECO:0000256" key="10">
    <source>
        <dbReference type="ARBA" id="ARBA00049080"/>
    </source>
</evidence>
<name>A0A846MP84_9BACT</name>
<keyword evidence="2" id="KW-0028">Amino-acid biosynthesis</keyword>
<evidence type="ECO:0000256" key="6">
    <source>
        <dbReference type="ARBA" id="ARBA00023027"/>
    </source>
</evidence>
<evidence type="ECO:0000259" key="14">
    <source>
        <dbReference type="Pfam" id="PF05173"/>
    </source>
</evidence>
<dbReference type="Pfam" id="PF01113">
    <property type="entry name" value="DapB_N"/>
    <property type="match status" value="1"/>
</dbReference>
<reference evidence="15 16" key="1">
    <citation type="submission" date="2020-03" db="EMBL/GenBank/DDBJ databases">
        <title>Genomic Encyclopedia of Type Strains, Phase IV (KMG-IV): sequencing the most valuable type-strain genomes for metagenomic binning, comparative biology and taxonomic classification.</title>
        <authorList>
            <person name="Goeker M."/>
        </authorList>
    </citation>
    <scope>NUCLEOTIDE SEQUENCE [LARGE SCALE GENOMIC DNA]</scope>
    <source>
        <strain evidence="15 16">DSM 5718</strain>
    </source>
</reference>
<keyword evidence="3" id="KW-0521">NADP</keyword>
<dbReference type="SUPFAM" id="SSF51735">
    <property type="entry name" value="NAD(P)-binding Rossmann-fold domains"/>
    <property type="match status" value="1"/>
</dbReference>
<dbReference type="GO" id="GO:0019877">
    <property type="term" value="P:diaminopimelate biosynthetic process"/>
    <property type="evidence" value="ECO:0007669"/>
    <property type="project" value="UniProtKB-KW"/>
</dbReference>
<feature type="domain" description="Dihydrodipicolinate reductase N-terminal" evidence="13">
    <location>
        <begin position="1"/>
        <end position="103"/>
    </location>
</feature>
<accession>A0A846MP84</accession>
<dbReference type="CDD" id="cd02274">
    <property type="entry name" value="DHDPR_N"/>
    <property type="match status" value="1"/>
</dbReference>
<evidence type="ECO:0000313" key="16">
    <source>
        <dbReference type="Proteomes" id="UP000537126"/>
    </source>
</evidence>
<dbReference type="NCBIfam" id="TIGR00036">
    <property type="entry name" value="dapB"/>
    <property type="match status" value="1"/>
</dbReference>
<dbReference type="InterPro" id="IPR000846">
    <property type="entry name" value="DapB_N"/>
</dbReference>
<comment type="similarity">
    <text evidence="1">Belongs to the DapB family.</text>
</comment>
<dbReference type="RefSeq" id="WP_166918476.1">
    <property type="nucleotide sequence ID" value="NZ_JAASRN010000001.1"/>
</dbReference>
<comment type="catalytic activity">
    <reaction evidence="10">
        <text>(S)-2,3,4,5-tetrahydrodipicolinate + NADP(+) + H2O = (2S,4S)-4-hydroxy-2,3,4,5-tetrahydrodipicolinate + NADPH + H(+)</text>
        <dbReference type="Rhea" id="RHEA:35331"/>
        <dbReference type="ChEBI" id="CHEBI:15377"/>
        <dbReference type="ChEBI" id="CHEBI:15378"/>
        <dbReference type="ChEBI" id="CHEBI:16845"/>
        <dbReference type="ChEBI" id="CHEBI:57783"/>
        <dbReference type="ChEBI" id="CHEBI:58349"/>
        <dbReference type="ChEBI" id="CHEBI:67139"/>
        <dbReference type="EC" id="1.17.1.8"/>
    </reaction>
</comment>
<comment type="catalytic activity">
    <reaction evidence="11">
        <text>(S)-2,3,4,5-tetrahydrodipicolinate + NAD(+) + H2O = (2S,4S)-4-hydroxy-2,3,4,5-tetrahydrodipicolinate + NADH + H(+)</text>
        <dbReference type="Rhea" id="RHEA:35323"/>
        <dbReference type="ChEBI" id="CHEBI:15377"/>
        <dbReference type="ChEBI" id="CHEBI:15378"/>
        <dbReference type="ChEBI" id="CHEBI:16845"/>
        <dbReference type="ChEBI" id="CHEBI:57540"/>
        <dbReference type="ChEBI" id="CHEBI:57945"/>
        <dbReference type="ChEBI" id="CHEBI:67139"/>
        <dbReference type="EC" id="1.17.1.8"/>
    </reaction>
</comment>
<keyword evidence="16" id="KW-1185">Reference proteome</keyword>
<proteinExistence type="inferred from homology"/>
<evidence type="ECO:0000313" key="15">
    <source>
        <dbReference type="EMBL" id="NIK73212.1"/>
    </source>
</evidence>
<evidence type="ECO:0000256" key="8">
    <source>
        <dbReference type="ARBA" id="ARBA00037922"/>
    </source>
</evidence>
<keyword evidence="4" id="KW-0220">Diaminopimelate biosynthesis</keyword>
<evidence type="ECO:0000256" key="12">
    <source>
        <dbReference type="NCBIfam" id="TIGR00036"/>
    </source>
</evidence>
<evidence type="ECO:0000256" key="1">
    <source>
        <dbReference type="ARBA" id="ARBA00006642"/>
    </source>
</evidence>
<dbReference type="InterPro" id="IPR022663">
    <property type="entry name" value="DapB_C"/>
</dbReference>
<dbReference type="PIRSF" id="PIRSF000161">
    <property type="entry name" value="DHPR"/>
    <property type="match status" value="1"/>
</dbReference>
<dbReference type="GO" id="GO:0009089">
    <property type="term" value="P:lysine biosynthetic process via diaminopimelate"/>
    <property type="evidence" value="ECO:0007669"/>
    <property type="project" value="UniProtKB-UniRule"/>
</dbReference>
<dbReference type="InterPro" id="IPR036291">
    <property type="entry name" value="NAD(P)-bd_dom_sf"/>
</dbReference>
<keyword evidence="5 15" id="KW-0560">Oxidoreductase</keyword>
<dbReference type="PANTHER" id="PTHR20836:SF0">
    <property type="entry name" value="4-HYDROXY-TETRAHYDRODIPICOLINATE REDUCTASE 1, CHLOROPLASTIC-RELATED"/>
    <property type="match status" value="1"/>
</dbReference>
<comment type="pathway">
    <text evidence="8">Amino-acid biosynthesis; L-lysine biosynthesis via DAP pathway; (S)-tetrahydrodipicolinate from L-aspartate: step 4/4.</text>
</comment>
<keyword evidence="7" id="KW-0457">Lysine biosynthesis</keyword>
<dbReference type="SUPFAM" id="SSF55347">
    <property type="entry name" value="Glyceraldehyde-3-phosphate dehydrogenase-like, C-terminal domain"/>
    <property type="match status" value="1"/>
</dbReference>
<dbReference type="PANTHER" id="PTHR20836">
    <property type="entry name" value="DIHYDRODIPICOLINATE REDUCTASE"/>
    <property type="match status" value="1"/>
</dbReference>
<evidence type="ECO:0000256" key="9">
    <source>
        <dbReference type="ARBA" id="ARBA00038983"/>
    </source>
</evidence>
<protein>
    <recommendedName>
        <fullName evidence="9 12">4-hydroxy-tetrahydrodipicolinate reductase</fullName>
        <ecNumber evidence="9 12">1.17.1.8</ecNumber>
    </recommendedName>
</protein>
<dbReference type="AlphaFoldDB" id="A0A846MP84"/>
<keyword evidence="6" id="KW-0520">NAD</keyword>
<dbReference type="InterPro" id="IPR023940">
    <property type="entry name" value="DHDPR_bac"/>
</dbReference>
<dbReference type="EMBL" id="JAASRN010000001">
    <property type="protein sequence ID" value="NIK73212.1"/>
    <property type="molecule type" value="Genomic_DNA"/>
</dbReference>
<dbReference type="GO" id="GO:0005829">
    <property type="term" value="C:cytosol"/>
    <property type="evidence" value="ECO:0007669"/>
    <property type="project" value="TreeGrafter"/>
</dbReference>
<comment type="caution">
    <text evidence="15">The sequence shown here is derived from an EMBL/GenBank/DDBJ whole genome shotgun (WGS) entry which is preliminary data.</text>
</comment>
<dbReference type="Pfam" id="PF05173">
    <property type="entry name" value="DapB_C"/>
    <property type="match status" value="1"/>
</dbReference>
<dbReference type="Proteomes" id="UP000537126">
    <property type="component" value="Unassembled WGS sequence"/>
</dbReference>
<evidence type="ECO:0000256" key="4">
    <source>
        <dbReference type="ARBA" id="ARBA00022915"/>
    </source>
</evidence>
<dbReference type="Gene3D" id="3.30.360.10">
    <property type="entry name" value="Dihydrodipicolinate Reductase, domain 2"/>
    <property type="match status" value="1"/>
</dbReference>
<organism evidence="15 16">
    <name type="scientific">Thermonema lapsum</name>
    <dbReference type="NCBI Taxonomy" id="28195"/>
    <lineage>
        <taxon>Bacteria</taxon>
        <taxon>Pseudomonadati</taxon>
        <taxon>Bacteroidota</taxon>
        <taxon>Cytophagia</taxon>
        <taxon>Cytophagales</taxon>
        <taxon>Thermonemataceae</taxon>
        <taxon>Thermonema</taxon>
    </lineage>
</organism>
<sequence length="248" mass="27864">MNIALIGYGKMGKAIERIARQRGHHIAAIIGRENKAQLSTLSPENTHVAIEFTGPESAFDNIRQCLQQQVPVVSGSTGWLRHLPEVKQLIEKHQTPFFYAPNFSIGVNLFFLINRLTARLMSSQPQYEVSMEEVHHIHKKDAPSGTAIRLAEDILAHYPQKQGWALATEAQAIHLPIEAKRIDEVPGIHIVRYRSTDDLIELKHEAFSRHGFAYGAVLAAEFLARQNSGFFGMEQLLEEQLGISFSSF</sequence>
<gene>
    <name evidence="15" type="ORF">FHS56_000698</name>
</gene>
<evidence type="ECO:0000259" key="13">
    <source>
        <dbReference type="Pfam" id="PF01113"/>
    </source>
</evidence>
<evidence type="ECO:0000256" key="3">
    <source>
        <dbReference type="ARBA" id="ARBA00022857"/>
    </source>
</evidence>